<dbReference type="PANTHER" id="PTHR19211:SF5">
    <property type="entry name" value="ELONGATION FACTOR 3A-RELATED"/>
    <property type="match status" value="1"/>
</dbReference>
<dbReference type="InterPro" id="IPR000953">
    <property type="entry name" value="Chromo/chromo_shadow_dom"/>
</dbReference>
<dbReference type="SMART" id="SM00298">
    <property type="entry name" value="CHROMO"/>
    <property type="match status" value="1"/>
</dbReference>
<dbReference type="InterPro" id="IPR021133">
    <property type="entry name" value="HEAT_type_2"/>
</dbReference>
<evidence type="ECO:0000256" key="3">
    <source>
        <dbReference type="ARBA" id="ARBA00011054"/>
    </source>
</evidence>
<feature type="domain" description="Chromo" evidence="17">
    <location>
        <begin position="819"/>
        <end position="868"/>
    </location>
</feature>
<feature type="repeat" description="HEAT" evidence="15">
    <location>
        <begin position="103"/>
        <end position="140"/>
    </location>
</feature>
<dbReference type="Proteomes" id="UP000650467">
    <property type="component" value="Unassembled WGS sequence"/>
</dbReference>
<dbReference type="GO" id="GO:0003723">
    <property type="term" value="F:RNA binding"/>
    <property type="evidence" value="ECO:0007669"/>
    <property type="project" value="UniProtKB-KW"/>
</dbReference>
<evidence type="ECO:0000256" key="6">
    <source>
        <dbReference type="ARBA" id="ARBA00022741"/>
    </source>
</evidence>
<evidence type="ECO:0000256" key="7">
    <source>
        <dbReference type="ARBA" id="ARBA00022768"/>
    </source>
</evidence>
<protein>
    <recommendedName>
        <fullName evidence="13">Elongation factor 3</fullName>
    </recommendedName>
    <alternativeName>
        <fullName evidence="14">Eukaryotic elongation factor 3</fullName>
    </alternativeName>
</protein>
<comment type="catalytic activity">
    <reaction evidence="12">
        <text>ATP + H2O = ADP + phosphate + H(+)</text>
        <dbReference type="Rhea" id="RHEA:13065"/>
        <dbReference type="ChEBI" id="CHEBI:15377"/>
        <dbReference type="ChEBI" id="CHEBI:15378"/>
        <dbReference type="ChEBI" id="CHEBI:30616"/>
        <dbReference type="ChEBI" id="CHEBI:43474"/>
        <dbReference type="ChEBI" id="CHEBI:456216"/>
    </reaction>
</comment>
<dbReference type="PROSITE" id="PS50013">
    <property type="entry name" value="CHROMO_2"/>
    <property type="match status" value="1"/>
</dbReference>
<dbReference type="UniPathway" id="UPA00345"/>
<evidence type="ECO:0000256" key="14">
    <source>
        <dbReference type="ARBA" id="ARBA00050045"/>
    </source>
</evidence>
<evidence type="ECO:0000259" key="17">
    <source>
        <dbReference type="PROSITE" id="PS50013"/>
    </source>
</evidence>
<keyword evidence="6" id="KW-0547">Nucleotide-binding</keyword>
<dbReference type="InterPro" id="IPR034085">
    <property type="entry name" value="TOG"/>
</dbReference>
<dbReference type="Gene3D" id="1.25.10.10">
    <property type="entry name" value="Leucine-rich Repeat Variant"/>
    <property type="match status" value="1"/>
</dbReference>
<evidence type="ECO:0000256" key="12">
    <source>
        <dbReference type="ARBA" id="ARBA00049360"/>
    </source>
</evidence>
<dbReference type="EMBL" id="JAEHOC010000084">
    <property type="protein sequence ID" value="KAG2423203.1"/>
    <property type="molecule type" value="Genomic_DNA"/>
</dbReference>
<evidence type="ECO:0000256" key="5">
    <source>
        <dbReference type="ARBA" id="ARBA00022737"/>
    </source>
</evidence>
<dbReference type="FunFam" id="2.40.50.990:FF:000002">
    <property type="entry name" value="mRNA export factor elf1"/>
    <property type="match status" value="1"/>
</dbReference>
<keyword evidence="10" id="KW-0694">RNA-binding</keyword>
<dbReference type="InterPro" id="IPR011989">
    <property type="entry name" value="ARM-like"/>
</dbReference>
<comment type="subcellular location">
    <subcellularLocation>
        <location evidence="1">Cytoplasm</location>
    </subcellularLocation>
</comment>
<dbReference type="Pfam" id="PF24987">
    <property type="entry name" value="HEAT_EF3_N"/>
    <property type="match status" value="1"/>
</dbReference>
<dbReference type="InterPro" id="IPR050611">
    <property type="entry name" value="ABCF"/>
</dbReference>
<feature type="region of interest" description="Disordered" evidence="16">
    <location>
        <begin position="783"/>
        <end position="803"/>
    </location>
</feature>
<evidence type="ECO:0000256" key="8">
    <source>
        <dbReference type="ARBA" id="ARBA00022801"/>
    </source>
</evidence>
<feature type="repeat" description="HEAT" evidence="15">
    <location>
        <begin position="183"/>
        <end position="221"/>
    </location>
</feature>
<dbReference type="InterPro" id="IPR003593">
    <property type="entry name" value="AAA+_ATPase"/>
</dbReference>
<sequence>MSADADVNLVIRIEEVSSKIAELPESKASAEIIAKVAGGDASAADALAAHLKKAGAKGFGATAALKAAIEDKSNPAARQAGLAAYQAICDTIGSAAEPFLAPLLPAVLEQCGDKKPEVKAAAEAAAKSLINIINPHAVYTILGYLFECMDVKKHPATKEAALLLVKQLVGMHPKQITRALPDIVPAVSGCMNDSKQSVKDVATETMKEACTLVGNRDINAMVPLIIRSINHPDEVQDTVHKLASTTFVQAVEAPALAMMVPLLLRGLRERVTAIKRKAALVTDNMAKLVENPAEALVFLPRLLPEIEKVANDAADPELRKVSNSAIKTLQHIETEGKAKLAKTLDKGAALKSLHDLLTATPEGKKGLVPEAYPVLDYAAALCANLTNNKNFELEEWRDKVLGTYLGAFVAKDTLAPIAKTLADKCFAEVQVKSTEYFDDEEGEELCNCEFSLAYGAKILLNNAALRLKRGRRYGLCGPNGVGKSTLMRAIANGQVDGFPPKDVLRTVYVEHDIDGSLSDLNCVEFVFADENLQAAVNTSKEAVTSMLSSVGFTDELLNKAVGSLSGGWKMKLALARTMLMKPDIMLLDEPTNHLDVTNVKWLEDYLTGLTEVSSIIVSHDSGFLDHVCTHIIDYNNRKLRVYKGNLSKFVEQKPEAKAYYELTASTLTFKLPEPGYLEGVKTKDKAILKADRVSYKYPNTERLIFEGATAYCTLSSRVACIGPNGAGKSTLIKVLTGEVEPTAGTVWKHPNLRIAYVAQHAFHHLEKHLDKTPNEYIQWRFAPGEDREAQEKETRLTEEEQKKLQETKVQIGDDPKVKRSVEKLLARRKLKKSYEYEVQWANTAADQTSWLPRDTLVDLGYEKLVNELDIKEAAALGLFTRPLTTASIQKHLDDLGLESEFALHSHIRGLSGGQKVKVVLAAATWQNPHLIVLDEPTNYLDRDSLGALAGAIKDFGGGIVVISHHNEFVSALCNERWIVGGGKMVREGENLIAFKEKVEIKQQDEVIDAFGNTIKVKGPKKEKMSNKEKKALEKLRKARKERGEVVTDSEEEC</sequence>
<dbReference type="Gene3D" id="3.40.50.300">
    <property type="entry name" value="P-loop containing nucleotide triphosphate hydrolases"/>
    <property type="match status" value="2"/>
</dbReference>
<feature type="domain" description="ABC transporter" evidence="18">
    <location>
        <begin position="429"/>
        <end position="662"/>
    </location>
</feature>
<gene>
    <name evidence="19" type="ORF">HXX76_010971</name>
</gene>
<evidence type="ECO:0000256" key="15">
    <source>
        <dbReference type="PROSITE-ProRule" id="PRU00103"/>
    </source>
</evidence>
<evidence type="ECO:0000256" key="1">
    <source>
        <dbReference type="ARBA" id="ARBA00004496"/>
    </source>
</evidence>
<dbReference type="InterPro" id="IPR016024">
    <property type="entry name" value="ARM-type_fold"/>
</dbReference>
<dbReference type="FunFam" id="3.40.50.300:FF:000193">
    <property type="entry name" value="Probable Elongation factor 3"/>
    <property type="match status" value="1"/>
</dbReference>
<keyword evidence="20" id="KW-1185">Reference proteome</keyword>
<evidence type="ECO:0000313" key="19">
    <source>
        <dbReference type="EMBL" id="KAG2423203.1"/>
    </source>
</evidence>
<feature type="domain" description="ABC transporter" evidence="18">
    <location>
        <begin position="688"/>
        <end position="1006"/>
    </location>
</feature>
<dbReference type="Pfam" id="PF24984">
    <property type="entry name" value="HEAT_EF3_GNC1"/>
    <property type="match status" value="1"/>
</dbReference>
<dbReference type="InterPro" id="IPR015688">
    <property type="entry name" value="eEF3_ABC2_chromodomain-like"/>
</dbReference>
<evidence type="ECO:0000256" key="16">
    <source>
        <dbReference type="SAM" id="MobiDB-lite"/>
    </source>
</evidence>
<keyword evidence="7" id="KW-0251">Elongation factor</keyword>
<dbReference type="PROSITE" id="PS50893">
    <property type="entry name" value="ABC_TRANSPORTER_2"/>
    <property type="match status" value="2"/>
</dbReference>
<accession>A0A835S9H8</accession>
<dbReference type="AlphaFoldDB" id="A0A835S9H8"/>
<evidence type="ECO:0000259" key="18">
    <source>
        <dbReference type="PROSITE" id="PS50893"/>
    </source>
</evidence>
<dbReference type="Gene3D" id="2.40.50.990">
    <property type="match status" value="1"/>
</dbReference>
<dbReference type="SUPFAM" id="SSF48371">
    <property type="entry name" value="ARM repeat"/>
    <property type="match status" value="1"/>
</dbReference>
<evidence type="ECO:0000256" key="13">
    <source>
        <dbReference type="ARBA" id="ARBA00050030"/>
    </source>
</evidence>
<dbReference type="SMART" id="SM01349">
    <property type="entry name" value="TOG"/>
    <property type="match status" value="1"/>
</dbReference>
<keyword evidence="5" id="KW-0677">Repeat</keyword>
<dbReference type="CDD" id="cd03221">
    <property type="entry name" value="ABCF_EF-3"/>
    <property type="match status" value="1"/>
</dbReference>
<dbReference type="Pfam" id="PF00005">
    <property type="entry name" value="ABC_tran"/>
    <property type="match status" value="2"/>
</dbReference>
<dbReference type="InterPro" id="IPR047036">
    <property type="entry name" value="EF3_4HB_sf"/>
</dbReference>
<dbReference type="SUPFAM" id="SSF52540">
    <property type="entry name" value="P-loop containing nucleoside triphosphate hydrolases"/>
    <property type="match status" value="2"/>
</dbReference>
<evidence type="ECO:0000256" key="4">
    <source>
        <dbReference type="ARBA" id="ARBA00022490"/>
    </source>
</evidence>
<dbReference type="PROSITE" id="PS50077">
    <property type="entry name" value="HEAT_REPEAT"/>
    <property type="match status" value="2"/>
</dbReference>
<evidence type="ECO:0000256" key="2">
    <source>
        <dbReference type="ARBA" id="ARBA00004815"/>
    </source>
</evidence>
<dbReference type="GO" id="GO:0016887">
    <property type="term" value="F:ATP hydrolysis activity"/>
    <property type="evidence" value="ECO:0007669"/>
    <property type="project" value="InterPro"/>
</dbReference>
<proteinExistence type="inferred from homology"/>
<dbReference type="InterPro" id="IPR047038">
    <property type="entry name" value="eEF3_chromodomain-like_sf"/>
</dbReference>
<dbReference type="SMART" id="SM00382">
    <property type="entry name" value="AAA"/>
    <property type="match status" value="2"/>
</dbReference>
<organism evidence="19 20">
    <name type="scientific">Chlamydomonas incerta</name>
    <dbReference type="NCBI Taxonomy" id="51695"/>
    <lineage>
        <taxon>Eukaryota</taxon>
        <taxon>Viridiplantae</taxon>
        <taxon>Chlorophyta</taxon>
        <taxon>core chlorophytes</taxon>
        <taxon>Chlorophyceae</taxon>
        <taxon>CS clade</taxon>
        <taxon>Chlamydomonadales</taxon>
        <taxon>Chlamydomonadaceae</taxon>
        <taxon>Chlamydomonas</taxon>
    </lineage>
</organism>
<evidence type="ECO:0000256" key="11">
    <source>
        <dbReference type="ARBA" id="ARBA00022917"/>
    </source>
</evidence>
<comment type="caution">
    <text evidence="19">The sequence shown here is derived from an EMBL/GenBank/DDBJ whole genome shotgun (WGS) entry which is preliminary data.</text>
</comment>
<dbReference type="GO" id="GO:0005524">
    <property type="term" value="F:ATP binding"/>
    <property type="evidence" value="ECO:0007669"/>
    <property type="project" value="UniProtKB-KW"/>
</dbReference>
<dbReference type="GO" id="GO:0005737">
    <property type="term" value="C:cytoplasm"/>
    <property type="evidence" value="ECO:0007669"/>
    <property type="project" value="UniProtKB-SubCell"/>
</dbReference>
<evidence type="ECO:0000256" key="10">
    <source>
        <dbReference type="ARBA" id="ARBA00022884"/>
    </source>
</evidence>
<dbReference type="InterPro" id="IPR003439">
    <property type="entry name" value="ABC_transporter-like_ATP-bd"/>
</dbReference>
<dbReference type="OrthoDB" id="2110130at2759"/>
<evidence type="ECO:0000256" key="9">
    <source>
        <dbReference type="ARBA" id="ARBA00022840"/>
    </source>
</evidence>
<evidence type="ECO:0000313" key="20">
    <source>
        <dbReference type="Proteomes" id="UP000650467"/>
    </source>
</evidence>
<keyword evidence="4" id="KW-0963">Cytoplasm</keyword>
<name>A0A835S9H8_CHLIN</name>
<dbReference type="Gene3D" id="1.20.1390.20">
    <property type="match status" value="1"/>
</dbReference>
<dbReference type="CDD" id="cd18626">
    <property type="entry name" value="CD_eEF3"/>
    <property type="match status" value="1"/>
</dbReference>
<dbReference type="GO" id="GO:0003746">
    <property type="term" value="F:translation elongation factor activity"/>
    <property type="evidence" value="ECO:0007669"/>
    <property type="project" value="UniProtKB-KW"/>
</dbReference>
<dbReference type="InterPro" id="IPR017871">
    <property type="entry name" value="ABC_transporter-like_CS"/>
</dbReference>
<dbReference type="PROSITE" id="PS00211">
    <property type="entry name" value="ABC_TRANSPORTER_1"/>
    <property type="match status" value="2"/>
</dbReference>
<dbReference type="InterPro" id="IPR027417">
    <property type="entry name" value="P-loop_NTPase"/>
</dbReference>
<keyword evidence="9" id="KW-0067">ATP-binding</keyword>
<reference evidence="19" key="1">
    <citation type="journal article" date="2020" name="bioRxiv">
        <title>Comparative genomics of Chlamydomonas.</title>
        <authorList>
            <person name="Craig R.J."/>
            <person name="Hasan A.R."/>
            <person name="Ness R.W."/>
            <person name="Keightley P.D."/>
        </authorList>
    </citation>
    <scope>NUCLEOTIDE SEQUENCE</scope>
    <source>
        <strain evidence="19">SAG 7.73</strain>
    </source>
</reference>
<comment type="pathway">
    <text evidence="2">Protein biosynthesis; polypeptide chain elongation.</text>
</comment>
<keyword evidence="8" id="KW-0378">Hydrolase</keyword>
<comment type="similarity">
    <text evidence="3">Belongs to the ABC transporter superfamily. ABCF family. EF3 subfamily.</text>
</comment>
<dbReference type="PANTHER" id="PTHR19211">
    <property type="entry name" value="ATP-BINDING TRANSPORT PROTEIN-RELATED"/>
    <property type="match status" value="1"/>
</dbReference>
<keyword evidence="11" id="KW-0648">Protein biosynthesis</keyword>